<protein>
    <submittedName>
        <fullName evidence="1">Uncharacterized protein</fullName>
    </submittedName>
</protein>
<dbReference type="Proteomes" id="UP000034081">
    <property type="component" value="Unassembled WGS sequence"/>
</dbReference>
<dbReference type="Gene3D" id="3.30.420.40">
    <property type="match status" value="1"/>
</dbReference>
<accession>A0A0G0P6I3</accession>
<sequence length="187" mass="21661">MIFKTKTIIAVTRKYIIGAKVRLRDKKVVKAFQSEWDYILLNDVMEKLKTALNAKKVRVLISDDLSYTLRLKIPVDLTGEQERAFIYEKIKEEIPENLDDSEWDFKVYRKETIAKTEDEKEIFIFAPVKRLYQGMVESFDKLGISVEAIEPQVIASARHPNPLVGLALKKDLKGKDEEVLNLMLTEN</sequence>
<reference evidence="1 2" key="1">
    <citation type="journal article" date="2015" name="Nature">
        <title>rRNA introns, odd ribosomes, and small enigmatic genomes across a large radiation of phyla.</title>
        <authorList>
            <person name="Brown C.T."/>
            <person name="Hug L.A."/>
            <person name="Thomas B.C."/>
            <person name="Sharon I."/>
            <person name="Castelle C.J."/>
            <person name="Singh A."/>
            <person name="Wilkins M.J."/>
            <person name="Williams K.H."/>
            <person name="Banfield J.F."/>
        </authorList>
    </citation>
    <scope>NUCLEOTIDE SEQUENCE [LARGE SCALE GENOMIC DNA]</scope>
</reference>
<proteinExistence type="predicted"/>
<dbReference type="EMBL" id="LBVL01000012">
    <property type="protein sequence ID" value="KKQ84931.1"/>
    <property type="molecule type" value="Genomic_DNA"/>
</dbReference>
<evidence type="ECO:0000313" key="2">
    <source>
        <dbReference type="Proteomes" id="UP000034081"/>
    </source>
</evidence>
<dbReference type="AlphaFoldDB" id="A0A0G0P6I3"/>
<dbReference type="STRING" id="1618570.UT08_C0012G0027"/>
<gene>
    <name evidence="1" type="ORF">UT08_C0012G0027</name>
</gene>
<evidence type="ECO:0000313" key="1">
    <source>
        <dbReference type="EMBL" id="KKQ84931.1"/>
    </source>
</evidence>
<name>A0A0G0P6I3_9BACT</name>
<dbReference type="Gene3D" id="3.30.1490.300">
    <property type="match status" value="1"/>
</dbReference>
<organism evidence="1 2">
    <name type="scientific">Candidatus Woesebacteria bacterium GW2011_GWB1_38_8</name>
    <dbReference type="NCBI Taxonomy" id="1618570"/>
    <lineage>
        <taxon>Bacteria</taxon>
        <taxon>Candidatus Woeseibacteriota</taxon>
    </lineage>
</organism>
<comment type="caution">
    <text evidence="1">The sequence shown here is derived from an EMBL/GenBank/DDBJ whole genome shotgun (WGS) entry which is preliminary data.</text>
</comment>